<gene>
    <name evidence="1" type="ORF">ACFQ08_37675</name>
</gene>
<name>A0ABW3E2I0_9ACTN</name>
<evidence type="ECO:0008006" key="3">
    <source>
        <dbReference type="Google" id="ProtNLM"/>
    </source>
</evidence>
<dbReference type="Proteomes" id="UP001597024">
    <property type="component" value="Unassembled WGS sequence"/>
</dbReference>
<accession>A0ABW3E2I0</accession>
<keyword evidence="2" id="KW-1185">Reference proteome</keyword>
<feature type="non-terminal residue" evidence="1">
    <location>
        <position position="1"/>
    </location>
</feature>
<evidence type="ECO:0000313" key="1">
    <source>
        <dbReference type="EMBL" id="MFD0890306.1"/>
    </source>
</evidence>
<protein>
    <recommendedName>
        <fullName evidence="3">DUF3631 domain-containing protein</fullName>
    </recommendedName>
</protein>
<comment type="caution">
    <text evidence="1">The sequence shown here is derived from an EMBL/GenBank/DDBJ whole genome shotgun (WGS) entry which is preliminary data.</text>
</comment>
<evidence type="ECO:0000313" key="2">
    <source>
        <dbReference type="Proteomes" id="UP001597024"/>
    </source>
</evidence>
<proteinExistence type="predicted"/>
<organism evidence="1 2">
    <name type="scientific">Streptosporangium algeriense</name>
    <dbReference type="NCBI Taxonomy" id="1682748"/>
    <lineage>
        <taxon>Bacteria</taxon>
        <taxon>Bacillati</taxon>
        <taxon>Actinomycetota</taxon>
        <taxon>Actinomycetes</taxon>
        <taxon>Streptosporangiales</taxon>
        <taxon>Streptosporangiaceae</taxon>
        <taxon>Streptosporangium</taxon>
    </lineage>
</organism>
<dbReference type="EMBL" id="JBHTHX010002349">
    <property type="protein sequence ID" value="MFD0890306.1"/>
    <property type="molecule type" value="Genomic_DNA"/>
</dbReference>
<reference evidence="2" key="1">
    <citation type="journal article" date="2019" name="Int. J. Syst. Evol. Microbiol.">
        <title>The Global Catalogue of Microorganisms (GCM) 10K type strain sequencing project: providing services to taxonomists for standard genome sequencing and annotation.</title>
        <authorList>
            <consortium name="The Broad Institute Genomics Platform"/>
            <consortium name="The Broad Institute Genome Sequencing Center for Infectious Disease"/>
            <person name="Wu L."/>
            <person name="Ma J."/>
        </authorList>
    </citation>
    <scope>NUCLEOTIDE SEQUENCE [LARGE SCALE GENOMIC DNA]</scope>
    <source>
        <strain evidence="2">CCUG 62974</strain>
    </source>
</reference>
<sequence length="82" mass="8719">DLLADLAAVLGELTVPAADLPPLLAAYAPQWVPYRSLTGKALREQLAELGVKVPSTGNKWPVSPELIREALANRPTTDDDAS</sequence>